<reference evidence="1" key="1">
    <citation type="submission" date="2018-05" db="EMBL/GenBank/DDBJ databases">
        <authorList>
            <person name="Lanie J.A."/>
            <person name="Ng W.-L."/>
            <person name="Kazmierczak K.M."/>
            <person name="Andrzejewski T.M."/>
            <person name="Davidsen T.M."/>
            <person name="Wayne K.J."/>
            <person name="Tettelin H."/>
            <person name="Glass J.I."/>
            <person name="Rusch D."/>
            <person name="Podicherti R."/>
            <person name="Tsui H.-C.T."/>
            <person name="Winkler M.E."/>
        </authorList>
    </citation>
    <scope>NUCLEOTIDE SEQUENCE</scope>
</reference>
<dbReference type="EMBL" id="UINC01000927">
    <property type="protein sequence ID" value="SUZ63909.1"/>
    <property type="molecule type" value="Genomic_DNA"/>
</dbReference>
<dbReference type="AlphaFoldDB" id="A0A381PCI8"/>
<organism evidence="1">
    <name type="scientific">marine metagenome</name>
    <dbReference type="NCBI Taxonomy" id="408172"/>
    <lineage>
        <taxon>unclassified sequences</taxon>
        <taxon>metagenomes</taxon>
        <taxon>ecological metagenomes</taxon>
    </lineage>
</organism>
<proteinExistence type="predicted"/>
<sequence length="187" mass="20511">VGSPLCFTGDAKADALLNENSLALLIGMLLDQQFPIERAFLSPFRLQQRLGRPLDAIDLANIPAEKLAQIFSEKPALHRFPKSMAQRTQKMCCYLADHYNGDASGIWANLPDALSLQQRLLEIPGFGEKKVKIFVALLAKRFGVAPQGWEKISGHYSTPGFHSVADLDSPEALSQLRAVRAAAKTNP</sequence>
<name>A0A381PCI8_9ZZZZ</name>
<accession>A0A381PCI8</accession>
<dbReference type="InterPro" id="IPR011257">
    <property type="entry name" value="DNA_glycosylase"/>
</dbReference>
<dbReference type="GO" id="GO:0003824">
    <property type="term" value="F:catalytic activity"/>
    <property type="evidence" value="ECO:0007669"/>
    <property type="project" value="InterPro"/>
</dbReference>
<gene>
    <name evidence="1" type="ORF">METZ01_LOCUS16763</name>
</gene>
<dbReference type="InterPro" id="IPR017658">
    <property type="entry name" value="HhH-GPD_base_excis"/>
</dbReference>
<dbReference type="GO" id="GO:0006281">
    <property type="term" value="P:DNA repair"/>
    <property type="evidence" value="ECO:0007669"/>
    <property type="project" value="InterPro"/>
</dbReference>
<dbReference type="NCBIfam" id="TIGR03252">
    <property type="entry name" value="HhH-GPD-type base excision DNA repair protein"/>
    <property type="match status" value="1"/>
</dbReference>
<evidence type="ECO:0000313" key="1">
    <source>
        <dbReference type="EMBL" id="SUZ63909.1"/>
    </source>
</evidence>
<protein>
    <submittedName>
        <fullName evidence="1">Uncharacterized protein</fullName>
    </submittedName>
</protein>
<dbReference type="SUPFAM" id="SSF48150">
    <property type="entry name" value="DNA-glycosylase"/>
    <property type="match status" value="1"/>
</dbReference>
<feature type="non-terminal residue" evidence="1">
    <location>
        <position position="1"/>
    </location>
</feature>